<evidence type="ECO:0000256" key="4">
    <source>
        <dbReference type="ARBA" id="ARBA00022618"/>
    </source>
</evidence>
<dbReference type="Pfam" id="PF04101">
    <property type="entry name" value="Glyco_tran_28_C"/>
    <property type="match status" value="1"/>
</dbReference>
<dbReference type="AlphaFoldDB" id="A0AA36GYE6"/>
<keyword evidence="15" id="KW-1185">Reference proteome</keyword>
<evidence type="ECO:0000256" key="1">
    <source>
        <dbReference type="ARBA" id="ARBA00004496"/>
    </source>
</evidence>
<dbReference type="InterPro" id="IPR005758">
    <property type="entry name" value="UDP-N-AcMur_Ala_ligase_MurC"/>
</dbReference>
<dbReference type="InterPro" id="IPR050061">
    <property type="entry name" value="MurCDEF_pg_biosynth"/>
</dbReference>
<dbReference type="HAMAP" id="MF_00639">
    <property type="entry name" value="MurD"/>
    <property type="match status" value="1"/>
</dbReference>
<evidence type="ECO:0000256" key="2">
    <source>
        <dbReference type="ARBA" id="ARBA00004752"/>
    </source>
</evidence>
<dbReference type="InterPro" id="IPR004101">
    <property type="entry name" value="Mur_ligase_C"/>
</dbReference>
<evidence type="ECO:0000256" key="8">
    <source>
        <dbReference type="ARBA" id="ARBA00023306"/>
    </source>
</evidence>
<evidence type="ECO:0000256" key="5">
    <source>
        <dbReference type="ARBA" id="ARBA00022960"/>
    </source>
</evidence>
<dbReference type="PANTHER" id="PTHR43445">
    <property type="entry name" value="UDP-N-ACETYLMURAMATE--L-ALANINE LIGASE-RELATED"/>
    <property type="match status" value="1"/>
</dbReference>
<keyword evidence="7" id="KW-0472">Membrane</keyword>
<dbReference type="InterPro" id="IPR013221">
    <property type="entry name" value="Mur_ligase_cen"/>
</dbReference>
<keyword evidence="9" id="KW-0961">Cell wall biogenesis/degradation</keyword>
<dbReference type="InterPro" id="IPR036565">
    <property type="entry name" value="Mur-like_cat_sf"/>
</dbReference>
<dbReference type="InterPro" id="IPR007235">
    <property type="entry name" value="Glyco_trans_28_C"/>
</dbReference>
<dbReference type="GO" id="GO:0005524">
    <property type="term" value="F:ATP binding"/>
    <property type="evidence" value="ECO:0007669"/>
    <property type="project" value="InterPro"/>
</dbReference>
<dbReference type="HAMAP" id="MF_00033">
    <property type="entry name" value="MurG"/>
    <property type="match status" value="1"/>
</dbReference>
<gene>
    <name evidence="14" type="ORF">CYNAS_LOCUS12674</name>
</gene>
<name>A0AA36GYE6_CYLNA</name>
<dbReference type="NCBIfam" id="TIGR01082">
    <property type="entry name" value="murC"/>
    <property type="match status" value="1"/>
</dbReference>
<dbReference type="InterPro" id="IPR006009">
    <property type="entry name" value="GlcNAc_MurG"/>
</dbReference>
<keyword evidence="8" id="KW-0131">Cell cycle</keyword>
<dbReference type="SUPFAM" id="SSF53623">
    <property type="entry name" value="MurD-like peptide ligases, catalytic domain"/>
    <property type="match status" value="2"/>
</dbReference>
<dbReference type="SUPFAM" id="SSF53756">
    <property type="entry name" value="UDP-Glycosyltransferase/glycogen phosphorylase"/>
    <property type="match status" value="1"/>
</dbReference>
<keyword evidence="3" id="KW-1003">Cell membrane</keyword>
<organism evidence="14 15">
    <name type="scientific">Cylicocyclus nassatus</name>
    <name type="common">Nematode worm</name>
    <dbReference type="NCBI Taxonomy" id="53992"/>
    <lineage>
        <taxon>Eukaryota</taxon>
        <taxon>Metazoa</taxon>
        <taxon>Ecdysozoa</taxon>
        <taxon>Nematoda</taxon>
        <taxon>Chromadorea</taxon>
        <taxon>Rhabditida</taxon>
        <taxon>Rhabditina</taxon>
        <taxon>Rhabditomorpha</taxon>
        <taxon>Strongyloidea</taxon>
        <taxon>Strongylidae</taxon>
        <taxon>Cylicocyclus</taxon>
    </lineage>
</organism>
<evidence type="ECO:0008006" key="16">
    <source>
        <dbReference type="Google" id="ProtNLM"/>
    </source>
</evidence>
<accession>A0AA36GYE6</accession>
<evidence type="ECO:0000313" key="14">
    <source>
        <dbReference type="EMBL" id="CAJ0600691.1"/>
    </source>
</evidence>
<evidence type="ECO:0000313" key="15">
    <source>
        <dbReference type="Proteomes" id="UP001176961"/>
    </source>
</evidence>
<dbReference type="GO" id="GO:0008763">
    <property type="term" value="F:UDP-N-acetylmuramate-L-alanine ligase activity"/>
    <property type="evidence" value="ECO:0007669"/>
    <property type="project" value="InterPro"/>
</dbReference>
<feature type="domain" description="Mur ligase central" evidence="13">
    <location>
        <begin position="62"/>
        <end position="240"/>
    </location>
</feature>
<keyword evidence="4" id="KW-0132">Cell division</keyword>
<proteinExistence type="inferred from homology"/>
<comment type="caution">
    <text evidence="14">The sequence shown here is derived from an EMBL/GenBank/DDBJ whole genome shotgun (WGS) entry which is preliminary data.</text>
</comment>
<dbReference type="GO" id="GO:0008360">
    <property type="term" value="P:regulation of cell shape"/>
    <property type="evidence" value="ECO:0007669"/>
    <property type="project" value="UniProtKB-KW"/>
</dbReference>
<evidence type="ECO:0000259" key="12">
    <source>
        <dbReference type="Pfam" id="PF04101"/>
    </source>
</evidence>
<dbReference type="Pfam" id="PF02875">
    <property type="entry name" value="Mur_ligase_C"/>
    <property type="match status" value="2"/>
</dbReference>
<reference evidence="14" key="1">
    <citation type="submission" date="2023-07" db="EMBL/GenBank/DDBJ databases">
        <authorList>
            <consortium name="CYATHOMIX"/>
        </authorList>
    </citation>
    <scope>NUCLEOTIDE SEQUENCE</scope>
    <source>
        <strain evidence="14">N/A</strain>
    </source>
</reference>
<dbReference type="Proteomes" id="UP001176961">
    <property type="component" value="Unassembled WGS sequence"/>
</dbReference>
<dbReference type="SUPFAM" id="SSF53244">
    <property type="entry name" value="MurD-like peptide ligases, peptide-binding domain"/>
    <property type="match status" value="2"/>
</dbReference>
<protein>
    <recommendedName>
        <fullName evidence="16">UDP-N-acetylmuramate--L-alanine ligase</fullName>
    </recommendedName>
</protein>
<comment type="pathway">
    <text evidence="2">Cell wall biogenesis; peptidoglycan biosynthesis.</text>
</comment>
<keyword evidence="5" id="KW-0133">Cell shape</keyword>
<dbReference type="GO" id="GO:0008764">
    <property type="term" value="F:UDP-N-acetylmuramoylalanine-D-glutamate ligase activity"/>
    <property type="evidence" value="ECO:0007669"/>
    <property type="project" value="UniProtKB-EC"/>
</dbReference>
<evidence type="ECO:0000256" key="6">
    <source>
        <dbReference type="ARBA" id="ARBA00022984"/>
    </source>
</evidence>
<evidence type="ECO:0000259" key="10">
    <source>
        <dbReference type="Pfam" id="PF02875"/>
    </source>
</evidence>
<dbReference type="InterPro" id="IPR005762">
    <property type="entry name" value="MurD"/>
</dbReference>
<feature type="domain" description="Mur ligase C-terminal" evidence="10">
    <location>
        <begin position="890"/>
        <end position="1020"/>
    </location>
</feature>
<dbReference type="HAMAP" id="MF_00046">
    <property type="entry name" value="MurC"/>
    <property type="match status" value="1"/>
</dbReference>
<evidence type="ECO:0000256" key="9">
    <source>
        <dbReference type="ARBA" id="ARBA00023316"/>
    </source>
</evidence>
<dbReference type="GO" id="GO:0050511">
    <property type="term" value="F:undecaprenyldiphospho-muramoylpentapeptide beta-N-acetylglucosaminyltransferase activity"/>
    <property type="evidence" value="ECO:0007669"/>
    <property type="project" value="InterPro"/>
</dbReference>
<dbReference type="InterPro" id="IPR004276">
    <property type="entry name" value="GlycoTrans_28_N"/>
</dbReference>
<comment type="subcellular location">
    <subcellularLocation>
        <location evidence="1">Cytoplasm</location>
    </subcellularLocation>
</comment>
<feature type="domain" description="Glycosyl transferase family 28 C-terminal" evidence="12">
    <location>
        <begin position="564"/>
        <end position="646"/>
    </location>
</feature>
<feature type="domain" description="Glycosyltransferase family 28 N-terminal" evidence="11">
    <location>
        <begin position="395"/>
        <end position="474"/>
    </location>
</feature>
<evidence type="ECO:0000256" key="7">
    <source>
        <dbReference type="ARBA" id="ARBA00023136"/>
    </source>
</evidence>
<evidence type="ECO:0000259" key="11">
    <source>
        <dbReference type="Pfam" id="PF03033"/>
    </source>
</evidence>
<dbReference type="Gene3D" id="3.90.190.20">
    <property type="entry name" value="Mur ligase, C-terminal domain"/>
    <property type="match status" value="2"/>
</dbReference>
<dbReference type="GO" id="GO:0005975">
    <property type="term" value="P:carbohydrate metabolic process"/>
    <property type="evidence" value="ECO:0007669"/>
    <property type="project" value="InterPro"/>
</dbReference>
<dbReference type="EMBL" id="CATQJL010000242">
    <property type="protein sequence ID" value="CAJ0600691.1"/>
    <property type="molecule type" value="Genomic_DNA"/>
</dbReference>
<sequence>MAMKLGAAEVILSDAKAEKDIKWDLTDVKAAGVKLEAYKRGITVTSEVEMAWSLAKSPILAVTGTNGKTTTVTLLGQLMRTRYPNAGVGGNIGIPLCEEAVSAGEKSCVVAEISSYQMEASTNFRPHVAVMLNVTPDHVVRHGSLEVYQQMKEKMFANQTAEDYLVLNYDDLKTRDMAASAKSQVVYFSRKEELEEGAFVQEDWITISWQGQTCRLCKTEDLQIKGGHNLENALAASMAAYLGGARIPKIIEVLKSFGGVEHRIEPVATVAGVAYYNDSKATNTDSAIKALESFDGHIVLIAGGDDKHTDLSEFMALVKQRVDELILVGDAAERFTEAAKAAEFPEEHIHQAGYSMDKAVEIAHNISGVPQVVLLSPACASFDMYEGFEARGRDFKRLVKELQKRAGKAVAGVFKARNIVKEFKPDVVIGTGGYVCGPILMAAALMGIPVLVQEQNVFPGVTNKILSKFAKCIATGSYEAVKYFPEGKTVFTGNPIRSDVMEAKADEGYKTFGLDPDKKTILVSGGSRGARSINIAMTDVLKAYADSEDVQILHVTGKGEYEDTLKRISEADLAVFRAGATGLAELTARGIPAILIPYPYAAENHQEYNARAVEKADAARVILNKDLADNTILLDTINELIGNEQAIVVSTAIREENPEVVEAKRLGLKKLHRSDVNAFLINSCKGIAVAGAHGKTTTTSMLGVALDYEGVSPSIIIGGEVDYLGSNAKLGKSDYLVSEADESDGTFLKYFPHIGIVTNVENDHMDHYGTMENIIKAFKQFLSQVREDGWAVVCFDNENIRNIVKEAPCKCITYAIEHEADYMAANISTEGAGIAFDVIHQGENLGRVALNVPGRHNVLNGLAAVVTGVSLGLTVPQMAEGLTKFNGAKRRFQTKGKKDGIWVVDDYAHHPTEIATTLKAARQTNPKRLICAFQPHRYTRTQLLQKEYGGCFKDADLLVLTDVYSAGEDPIEGIDGELLVKEVAAQTGQETVYVQDKNKIAAYLKSIAKDGDLIMTMGAGDIVKCGEDLVELL</sequence>
<dbReference type="GO" id="GO:0051301">
    <property type="term" value="P:cell division"/>
    <property type="evidence" value="ECO:0007669"/>
    <property type="project" value="UniProtKB-KW"/>
</dbReference>
<dbReference type="CDD" id="cd03785">
    <property type="entry name" value="GT28_MurG"/>
    <property type="match status" value="1"/>
</dbReference>
<evidence type="ECO:0000259" key="13">
    <source>
        <dbReference type="Pfam" id="PF08245"/>
    </source>
</evidence>
<dbReference type="Pfam" id="PF03033">
    <property type="entry name" value="Glyco_transf_28"/>
    <property type="match status" value="1"/>
</dbReference>
<evidence type="ECO:0000256" key="3">
    <source>
        <dbReference type="ARBA" id="ARBA00022475"/>
    </source>
</evidence>
<feature type="domain" description="Mur ligase C-terminal" evidence="10">
    <location>
        <begin position="262"/>
        <end position="379"/>
    </location>
</feature>
<dbReference type="PANTHER" id="PTHR43445:SF3">
    <property type="entry name" value="UDP-N-ACETYLMURAMATE--L-ALANINE LIGASE"/>
    <property type="match status" value="1"/>
</dbReference>
<dbReference type="InterPro" id="IPR036615">
    <property type="entry name" value="Mur_ligase_C_dom_sf"/>
</dbReference>
<feature type="domain" description="Mur ligase central" evidence="13">
    <location>
        <begin position="689"/>
        <end position="867"/>
    </location>
</feature>
<dbReference type="Pfam" id="PF08245">
    <property type="entry name" value="Mur_ligase_M"/>
    <property type="match status" value="2"/>
</dbReference>
<dbReference type="GO" id="GO:0071555">
    <property type="term" value="P:cell wall organization"/>
    <property type="evidence" value="ECO:0007669"/>
    <property type="project" value="UniProtKB-KW"/>
</dbReference>
<keyword evidence="6" id="KW-0573">Peptidoglycan synthesis</keyword>
<dbReference type="NCBIfam" id="TIGR01087">
    <property type="entry name" value="murD"/>
    <property type="match status" value="1"/>
</dbReference>
<dbReference type="Gene3D" id="3.40.50.2000">
    <property type="entry name" value="Glycogen Phosphorylase B"/>
    <property type="match status" value="2"/>
</dbReference>
<dbReference type="Gene3D" id="3.40.1190.10">
    <property type="entry name" value="Mur-like, catalytic domain"/>
    <property type="match status" value="2"/>
</dbReference>
<dbReference type="GO" id="GO:0005737">
    <property type="term" value="C:cytoplasm"/>
    <property type="evidence" value="ECO:0007669"/>
    <property type="project" value="UniProtKB-SubCell"/>
</dbReference>